<dbReference type="GO" id="GO:0004637">
    <property type="term" value="F:phosphoribosylamine-glycine ligase activity"/>
    <property type="evidence" value="ECO:0007669"/>
    <property type="project" value="TreeGrafter"/>
</dbReference>
<keyword evidence="3 8" id="KW-0436">Ligase</keyword>
<dbReference type="Pfam" id="PF02769">
    <property type="entry name" value="AIRS_C"/>
    <property type="match status" value="1"/>
</dbReference>
<dbReference type="InterPro" id="IPR016188">
    <property type="entry name" value="PurM-like_N"/>
</dbReference>
<dbReference type="GO" id="GO:0046084">
    <property type="term" value="P:adenine biosynthetic process"/>
    <property type="evidence" value="ECO:0007669"/>
    <property type="project" value="TreeGrafter"/>
</dbReference>
<dbReference type="InterPro" id="IPR036921">
    <property type="entry name" value="PurM-like_N_sf"/>
</dbReference>
<evidence type="ECO:0000313" key="9">
    <source>
        <dbReference type="Proteomes" id="UP000002654"/>
    </source>
</evidence>
<dbReference type="STRING" id="768679.TTX_1966"/>
<dbReference type="EMBL" id="FN869859">
    <property type="protein sequence ID" value="CCC82580.1"/>
    <property type="molecule type" value="Genomic_DNA"/>
</dbReference>
<sequence>MRYKEAGVDLDKQREIHKAAGTILGGLKGAYVNWIGGNLRDLALHVDGVGTKTIWLQEADRMEVAGWDCVMVNVNDVVCDGFKPLAVVDYIALRPGLEDLAADVLRGVKEAARRVGAVVLGGETAILPDLINGVDVVCTVAASRYAETAAVKPGDFIVGLESTGPHANGYSLLRRLFKLDETLCGDRVSELFLRPVADYSPVLELMKSGIIKSAAHITGGSFRKIRRVLGNLGAELAFKLPCWAREVAKRVAPEEAYGVFNMGIGMVLFTEDKEGALRELERLGLPAKLIGVVKSDGPVVVNGVVLS</sequence>
<dbReference type="eggNOG" id="arCOG00639">
    <property type="taxonomic scope" value="Archaea"/>
</dbReference>
<dbReference type="UniPathway" id="UPA00074">
    <property type="reaction ID" value="UER00129"/>
</dbReference>
<evidence type="ECO:0000259" key="6">
    <source>
        <dbReference type="Pfam" id="PF00586"/>
    </source>
</evidence>
<dbReference type="PANTHER" id="PTHR10520">
    <property type="entry name" value="TRIFUNCTIONAL PURINE BIOSYNTHETIC PROTEIN ADENOSINE-3-RELATED"/>
    <property type="match status" value="1"/>
</dbReference>
<dbReference type="SUPFAM" id="SSF56042">
    <property type="entry name" value="PurM C-terminal domain-like"/>
    <property type="match status" value="1"/>
</dbReference>
<accession>G4RLY5</accession>
<evidence type="ECO:0000313" key="8">
    <source>
        <dbReference type="EMBL" id="CCC82580.1"/>
    </source>
</evidence>
<dbReference type="GO" id="GO:0005829">
    <property type="term" value="C:cytosol"/>
    <property type="evidence" value="ECO:0007669"/>
    <property type="project" value="TreeGrafter"/>
</dbReference>
<evidence type="ECO:0000256" key="5">
    <source>
        <dbReference type="ARBA" id="ARBA00022840"/>
    </source>
</evidence>
<keyword evidence="5" id="KW-0067">ATP-binding</keyword>
<dbReference type="Gene3D" id="3.90.650.10">
    <property type="entry name" value="PurM-like C-terminal domain"/>
    <property type="match status" value="1"/>
</dbReference>
<dbReference type="InterPro" id="IPR004733">
    <property type="entry name" value="PurM_cligase"/>
</dbReference>
<dbReference type="GO" id="GO:0005524">
    <property type="term" value="F:ATP binding"/>
    <property type="evidence" value="ECO:0007669"/>
    <property type="project" value="UniProtKB-KW"/>
</dbReference>
<comment type="pathway">
    <text evidence="1">Purine metabolism; IMP biosynthesis via de novo pathway; 5-amino-1-(5-phospho-D-ribosyl)imidazole from N(2)-formyl-N(1)-(5-phospho-D-ribosyl)glycinamide: step 2/2.</text>
</comment>
<keyword evidence="4" id="KW-0547">Nucleotide-binding</keyword>
<organism evidence="8 9">
    <name type="scientific">Thermoproteus tenax (strain ATCC 35583 / DSM 2078 / JCM 9277 / NBRC 100435 / Kra 1)</name>
    <dbReference type="NCBI Taxonomy" id="768679"/>
    <lineage>
        <taxon>Archaea</taxon>
        <taxon>Thermoproteota</taxon>
        <taxon>Thermoprotei</taxon>
        <taxon>Thermoproteales</taxon>
        <taxon>Thermoproteaceae</taxon>
        <taxon>Thermoproteus</taxon>
    </lineage>
</organism>
<reference evidence="8 9" key="1">
    <citation type="journal article" date="2011" name="PLoS ONE">
        <title>The complete genome sequence of Thermoproteus tenax: a physiologically versatile member of the Crenarchaeota.</title>
        <authorList>
            <person name="Siebers B."/>
            <person name="Zaparty M."/>
            <person name="Raddatz G."/>
            <person name="Tjaden B."/>
            <person name="Albers S.V."/>
            <person name="Bell S.D."/>
            <person name="Blombach F."/>
            <person name="Kletzin A."/>
            <person name="Kyrpides N."/>
            <person name="Lanz C."/>
            <person name="Plagens A."/>
            <person name="Rampp M."/>
            <person name="Rosinus A."/>
            <person name="von Jan M."/>
            <person name="Makarova K.S."/>
            <person name="Klenk H.P."/>
            <person name="Schuster S.C."/>
            <person name="Hensel R."/>
        </authorList>
    </citation>
    <scope>NUCLEOTIDE SEQUENCE [LARGE SCALE GENOMIC DNA]</scope>
    <source>
        <strain evidence="9">ATCC 35583 / DSM 2078 / JCM 9277 / NBRC 100435 / Kra 1</strain>
    </source>
</reference>
<feature type="domain" description="PurM-like C-terminal" evidence="7">
    <location>
        <begin position="152"/>
        <end position="298"/>
    </location>
</feature>
<dbReference type="GO" id="GO:0004641">
    <property type="term" value="F:phosphoribosylformylglycinamidine cyclo-ligase activity"/>
    <property type="evidence" value="ECO:0007669"/>
    <property type="project" value="UniProtKB-EC"/>
</dbReference>
<dbReference type="InterPro" id="IPR010918">
    <property type="entry name" value="PurM-like_C_dom"/>
</dbReference>
<dbReference type="Pfam" id="PF00586">
    <property type="entry name" value="AIRS"/>
    <property type="match status" value="1"/>
</dbReference>
<evidence type="ECO:0000259" key="7">
    <source>
        <dbReference type="Pfam" id="PF02769"/>
    </source>
</evidence>
<feature type="domain" description="PurM-like N-terminal" evidence="6">
    <location>
        <begin position="38"/>
        <end position="139"/>
    </location>
</feature>
<dbReference type="RefSeq" id="WP_014127833.1">
    <property type="nucleotide sequence ID" value="NC_016070.1"/>
</dbReference>
<gene>
    <name evidence="8" type="primary">purM</name>
    <name evidence="8" type="ordered locus">TTX_1966</name>
</gene>
<dbReference type="InterPro" id="IPR036676">
    <property type="entry name" value="PurM-like_C_sf"/>
</dbReference>
<dbReference type="PATRIC" id="fig|768679.9.peg.1989"/>
<dbReference type="GeneID" id="11262852"/>
<dbReference type="HOGENOM" id="CLU_047116_0_0_2"/>
<evidence type="ECO:0000256" key="2">
    <source>
        <dbReference type="ARBA" id="ARBA00013047"/>
    </source>
</evidence>
<dbReference type="PANTHER" id="PTHR10520:SF12">
    <property type="entry name" value="TRIFUNCTIONAL PURINE BIOSYNTHETIC PROTEIN ADENOSINE-3"/>
    <property type="match status" value="1"/>
</dbReference>
<dbReference type="AlphaFoldDB" id="G4RLY5"/>
<name>G4RLY5_THETK</name>
<evidence type="ECO:0000256" key="4">
    <source>
        <dbReference type="ARBA" id="ARBA00022741"/>
    </source>
</evidence>
<dbReference type="Gene3D" id="3.30.1330.10">
    <property type="entry name" value="PurM-like, N-terminal domain"/>
    <property type="match status" value="1"/>
</dbReference>
<proteinExistence type="predicted"/>
<dbReference type="Proteomes" id="UP000002654">
    <property type="component" value="Chromosome"/>
</dbReference>
<evidence type="ECO:0000256" key="1">
    <source>
        <dbReference type="ARBA" id="ARBA00004686"/>
    </source>
</evidence>
<dbReference type="OrthoDB" id="6605at2157"/>
<protein>
    <recommendedName>
        <fullName evidence="2">phosphoribosylformylglycinamidine cyclo-ligase</fullName>
        <ecNumber evidence="2">6.3.3.1</ecNumber>
    </recommendedName>
</protein>
<keyword evidence="9" id="KW-1185">Reference proteome</keyword>
<dbReference type="KEGG" id="ttn:TTX_1966"/>
<dbReference type="SUPFAM" id="SSF55326">
    <property type="entry name" value="PurM N-terminal domain-like"/>
    <property type="match status" value="1"/>
</dbReference>
<dbReference type="CDD" id="cd02196">
    <property type="entry name" value="PurM"/>
    <property type="match status" value="1"/>
</dbReference>
<evidence type="ECO:0000256" key="3">
    <source>
        <dbReference type="ARBA" id="ARBA00022598"/>
    </source>
</evidence>
<dbReference type="PaxDb" id="768679-TTX_1966"/>
<dbReference type="EC" id="6.3.3.1" evidence="2"/>
<dbReference type="GO" id="GO:0006189">
    <property type="term" value="P:'de novo' IMP biosynthetic process"/>
    <property type="evidence" value="ECO:0007669"/>
    <property type="project" value="UniProtKB-UniPathway"/>
</dbReference>